<keyword evidence="2" id="KW-0472">Membrane</keyword>
<reference evidence="3 4" key="1">
    <citation type="journal article" date="2003" name="Nature">
        <title>The genome sequence of the filamentous fungus Neurospora crassa.</title>
        <authorList>
            <person name="Galagan J.E."/>
            <person name="Calvo S.E."/>
            <person name="Borkovich K.A."/>
            <person name="Selker E.U."/>
            <person name="Read N.D."/>
            <person name="Jaffe D."/>
            <person name="FitzHugh W."/>
            <person name="Ma L.J."/>
            <person name="Smirnov S."/>
            <person name="Purcell S."/>
            <person name="Rehman B."/>
            <person name="Elkins T."/>
            <person name="Engels R."/>
            <person name="Wang S."/>
            <person name="Nielsen C.B."/>
            <person name="Butler J."/>
            <person name="Endrizzi M."/>
            <person name="Qui D."/>
            <person name="Ianakiev P."/>
            <person name="Bell-Pedersen D."/>
            <person name="Nelson M.A."/>
            <person name="Werner-Washburne M."/>
            <person name="Selitrennikoff C.P."/>
            <person name="Kinsey J.A."/>
            <person name="Braun E.L."/>
            <person name="Zelter A."/>
            <person name="Schulte U."/>
            <person name="Kothe G.O."/>
            <person name="Jedd G."/>
            <person name="Mewes W."/>
            <person name="Staben C."/>
            <person name="Marcotte E."/>
            <person name="Greenberg D."/>
            <person name="Roy A."/>
            <person name="Foley K."/>
            <person name="Naylor J."/>
            <person name="Stange-Thomann N."/>
            <person name="Barrett R."/>
            <person name="Gnerre S."/>
            <person name="Kamal M."/>
            <person name="Kamvysselis M."/>
            <person name="Mauceli E."/>
            <person name="Bielke C."/>
            <person name="Rudd S."/>
            <person name="Frishman D."/>
            <person name="Krystofova S."/>
            <person name="Rasmussen C."/>
            <person name="Metzenberg R.L."/>
            <person name="Perkins D.D."/>
            <person name="Kroken S."/>
            <person name="Cogoni C."/>
            <person name="Macino G."/>
            <person name="Catcheside D."/>
            <person name="Li W."/>
            <person name="Pratt R.J."/>
            <person name="Osmani S.A."/>
            <person name="DeSouza C.P."/>
            <person name="Glass L."/>
            <person name="Orbach M.J."/>
            <person name="Berglund J.A."/>
            <person name="Voelker R."/>
            <person name="Yarden O."/>
            <person name="Plamann M."/>
            <person name="Seiler S."/>
            <person name="Dunlap J."/>
            <person name="Radford A."/>
            <person name="Aramayo R."/>
            <person name="Natvig D.O."/>
            <person name="Alex L.A."/>
            <person name="Mannhaupt G."/>
            <person name="Ebbole D.J."/>
            <person name="Freitag M."/>
            <person name="Paulsen I."/>
            <person name="Sachs M.S."/>
            <person name="Lander E.S."/>
            <person name="Nusbaum C."/>
            <person name="Birren B."/>
        </authorList>
    </citation>
    <scope>NUCLEOTIDE SEQUENCE [LARGE SCALE GENOMIC DNA]</scope>
    <source>
        <strain evidence="4">ATCC 24698 / 74-OR23-1A / CBS 708.71 / DSM 1257 / FGSC 987</strain>
    </source>
</reference>
<dbReference type="STRING" id="367110.V5IPS2"/>
<protein>
    <submittedName>
        <fullName evidence="3">Uncharacterized protein</fullName>
    </submittedName>
</protein>
<evidence type="ECO:0000313" key="3">
    <source>
        <dbReference type="EMBL" id="ESA43730.1"/>
    </source>
</evidence>
<gene>
    <name evidence="3" type="ORF">NCU16600</name>
</gene>
<dbReference type="GeneID" id="23569550"/>
<dbReference type="Proteomes" id="UP000001805">
    <property type="component" value="Chromosome 6, Linkage Group II"/>
</dbReference>
<dbReference type="EMBL" id="CM002237">
    <property type="protein sequence ID" value="ESA43730.1"/>
    <property type="molecule type" value="Genomic_DNA"/>
</dbReference>
<evidence type="ECO:0000256" key="1">
    <source>
        <dbReference type="SAM" id="MobiDB-lite"/>
    </source>
</evidence>
<dbReference type="KEGG" id="ncr:NCU16600"/>
<evidence type="ECO:0000256" key="2">
    <source>
        <dbReference type="SAM" id="Phobius"/>
    </source>
</evidence>
<dbReference type="InParanoid" id="V5IPS2"/>
<sequence>MDEIIIGVLYAIIGVVRLWYRSEDIYANFTDFHKASTQQVRRTQITVVCVLGLFVALLWPLDILWIVLEVYFVGLATEIWEEEQRANHLPITQPAPPKATATSAEARSPPPPYNSGGGNTVVV</sequence>
<keyword evidence="2" id="KW-0812">Transmembrane</keyword>
<name>V5IPS2_NEUCR</name>
<evidence type="ECO:0000313" key="4">
    <source>
        <dbReference type="Proteomes" id="UP000001805"/>
    </source>
</evidence>
<feature type="region of interest" description="Disordered" evidence="1">
    <location>
        <begin position="90"/>
        <end position="123"/>
    </location>
</feature>
<accession>V5IPS2</accession>
<feature type="transmembrane region" description="Helical" evidence="2">
    <location>
        <begin position="45"/>
        <end position="68"/>
    </location>
</feature>
<keyword evidence="4" id="KW-1185">Reference proteome</keyword>
<dbReference type="RefSeq" id="XP_011393718.1">
    <property type="nucleotide sequence ID" value="XM_011395416.1"/>
</dbReference>
<proteinExistence type="predicted"/>
<dbReference type="VEuPathDB" id="FungiDB:NCU16600"/>
<dbReference type="AlphaFoldDB" id="V5IPS2"/>
<keyword evidence="2" id="KW-1133">Transmembrane helix</keyword>
<organism evidence="3 4">
    <name type="scientific">Neurospora crassa (strain ATCC 24698 / 74-OR23-1A / CBS 708.71 / DSM 1257 / FGSC 987)</name>
    <dbReference type="NCBI Taxonomy" id="367110"/>
    <lineage>
        <taxon>Eukaryota</taxon>
        <taxon>Fungi</taxon>
        <taxon>Dikarya</taxon>
        <taxon>Ascomycota</taxon>
        <taxon>Pezizomycotina</taxon>
        <taxon>Sordariomycetes</taxon>
        <taxon>Sordariomycetidae</taxon>
        <taxon>Sordariales</taxon>
        <taxon>Sordariaceae</taxon>
        <taxon>Neurospora</taxon>
    </lineage>
</organism>